<dbReference type="OrthoDB" id="6151140at2759"/>
<evidence type="ECO:0000256" key="4">
    <source>
        <dbReference type="SAM" id="MobiDB-lite"/>
    </source>
</evidence>
<reference evidence="5" key="1">
    <citation type="submission" date="2021-04" db="EMBL/GenBank/DDBJ databases">
        <authorList>
            <consortium name="Molecular Ecology Group"/>
        </authorList>
    </citation>
    <scope>NUCLEOTIDE SEQUENCE</scope>
</reference>
<dbReference type="SUPFAM" id="SSF100934">
    <property type="entry name" value="Heat shock protein 70kD (HSP70), C-terminal subdomain"/>
    <property type="match status" value="1"/>
</dbReference>
<dbReference type="EMBL" id="CAJHNH020002616">
    <property type="protein sequence ID" value="CAG5127228.1"/>
    <property type="molecule type" value="Genomic_DNA"/>
</dbReference>
<protein>
    <recommendedName>
        <fullName evidence="7">Heat shock protein 70</fullName>
    </recommendedName>
</protein>
<feature type="compositionally biased region" description="Acidic residues" evidence="4">
    <location>
        <begin position="183"/>
        <end position="201"/>
    </location>
</feature>
<dbReference type="GO" id="GO:0140662">
    <property type="term" value="F:ATP-dependent protein folding chaperone"/>
    <property type="evidence" value="ECO:0007669"/>
    <property type="project" value="InterPro"/>
</dbReference>
<feature type="non-terminal residue" evidence="5">
    <location>
        <position position="1"/>
    </location>
</feature>
<dbReference type="Gene3D" id="1.20.1270.10">
    <property type="match status" value="1"/>
</dbReference>
<sequence length="201" mass="23018">IYEGERPMVADNHLLGVFELTGLLPAPRGVPQIEVTFDIDVNGILKVTAEDKGTGSRSQILITNDQNRLSAEDVERMVQEAEKYSEEDKKVRDTFTSRQDLEKNVYKMKNQLEDEKGVGGKLTEKEKEPIRETVAATIEWLDKNPDADLDALKAQKEAFDKAMEPVLSILYKRNKENMQKQAEDDEEEEDEDEDEDERDEL</sequence>
<evidence type="ECO:0000256" key="3">
    <source>
        <dbReference type="ARBA" id="ARBA00022840"/>
    </source>
</evidence>
<proteinExistence type="inferred from homology"/>
<dbReference type="GO" id="GO:0005524">
    <property type="term" value="F:ATP binding"/>
    <property type="evidence" value="ECO:0007669"/>
    <property type="project" value="UniProtKB-KW"/>
</dbReference>
<dbReference type="Pfam" id="PF00012">
    <property type="entry name" value="HSP70"/>
    <property type="match status" value="1"/>
</dbReference>
<feature type="compositionally biased region" description="Basic and acidic residues" evidence="4">
    <location>
        <begin position="173"/>
        <end position="182"/>
    </location>
</feature>
<dbReference type="InterPro" id="IPR029048">
    <property type="entry name" value="HSP70_C_sf"/>
</dbReference>
<evidence type="ECO:0000256" key="1">
    <source>
        <dbReference type="ARBA" id="ARBA00007381"/>
    </source>
</evidence>
<comment type="caution">
    <text evidence="5">The sequence shown here is derived from an EMBL/GenBank/DDBJ whole genome shotgun (WGS) entry which is preliminary data.</text>
</comment>
<gene>
    <name evidence="5" type="ORF">CUNI_LOCUS12786</name>
</gene>
<comment type="similarity">
    <text evidence="1">Belongs to the heat shock protein 70 family.</text>
</comment>
<keyword evidence="3" id="KW-0067">ATP-binding</keyword>
<dbReference type="Proteomes" id="UP000678393">
    <property type="component" value="Unassembled WGS sequence"/>
</dbReference>
<keyword evidence="2" id="KW-0547">Nucleotide-binding</keyword>
<dbReference type="PANTHER" id="PTHR19375">
    <property type="entry name" value="HEAT SHOCK PROTEIN 70KDA"/>
    <property type="match status" value="1"/>
</dbReference>
<dbReference type="SUPFAM" id="SSF100920">
    <property type="entry name" value="Heat shock protein 70kD (HSP70), peptide-binding domain"/>
    <property type="match status" value="1"/>
</dbReference>
<dbReference type="AlphaFoldDB" id="A0A8S3ZGF2"/>
<evidence type="ECO:0000313" key="6">
    <source>
        <dbReference type="Proteomes" id="UP000678393"/>
    </source>
</evidence>
<evidence type="ECO:0008006" key="7">
    <source>
        <dbReference type="Google" id="ProtNLM"/>
    </source>
</evidence>
<name>A0A8S3ZGF2_9EUPU</name>
<dbReference type="InterPro" id="IPR013126">
    <property type="entry name" value="Hsp_70_fam"/>
</dbReference>
<dbReference type="InterPro" id="IPR029047">
    <property type="entry name" value="HSP70_peptide-bd_sf"/>
</dbReference>
<feature type="region of interest" description="Disordered" evidence="4">
    <location>
        <begin position="172"/>
        <end position="201"/>
    </location>
</feature>
<evidence type="ECO:0000256" key="2">
    <source>
        <dbReference type="ARBA" id="ARBA00022741"/>
    </source>
</evidence>
<accession>A0A8S3ZGF2</accession>
<organism evidence="5 6">
    <name type="scientific">Candidula unifasciata</name>
    <dbReference type="NCBI Taxonomy" id="100452"/>
    <lineage>
        <taxon>Eukaryota</taxon>
        <taxon>Metazoa</taxon>
        <taxon>Spiralia</taxon>
        <taxon>Lophotrochozoa</taxon>
        <taxon>Mollusca</taxon>
        <taxon>Gastropoda</taxon>
        <taxon>Heterobranchia</taxon>
        <taxon>Euthyneura</taxon>
        <taxon>Panpulmonata</taxon>
        <taxon>Eupulmonata</taxon>
        <taxon>Stylommatophora</taxon>
        <taxon>Helicina</taxon>
        <taxon>Helicoidea</taxon>
        <taxon>Geomitridae</taxon>
        <taxon>Candidula</taxon>
    </lineage>
</organism>
<keyword evidence="6" id="KW-1185">Reference proteome</keyword>
<evidence type="ECO:0000313" key="5">
    <source>
        <dbReference type="EMBL" id="CAG5127228.1"/>
    </source>
</evidence>
<dbReference type="Gene3D" id="2.60.34.10">
    <property type="entry name" value="Substrate Binding Domain Of DNAk, Chain A, domain 1"/>
    <property type="match status" value="1"/>
</dbReference>